<gene>
    <name evidence="2" type="ORF">SAMN02583745_00755</name>
</gene>
<dbReference type="OrthoDB" id="6443969at2"/>
<dbReference type="EMBL" id="FOHV01000004">
    <property type="protein sequence ID" value="SES86586.1"/>
    <property type="molecule type" value="Genomic_DNA"/>
</dbReference>
<name>A0A1H9ZXU7_9GAMM</name>
<keyword evidence="1" id="KW-0732">Signal</keyword>
<reference evidence="3" key="1">
    <citation type="submission" date="2016-10" db="EMBL/GenBank/DDBJ databases">
        <authorList>
            <person name="Varghese N."/>
            <person name="Submissions S."/>
        </authorList>
    </citation>
    <scope>NUCLEOTIDE SEQUENCE [LARGE SCALE GENOMIC DNA]</scope>
    <source>
        <strain evidence="3">DSM 18579</strain>
    </source>
</reference>
<protein>
    <submittedName>
        <fullName evidence="2">Uncharacterized protein</fullName>
    </submittedName>
</protein>
<organism evidence="2 3">
    <name type="scientific">Thorsellia anophelis DSM 18579</name>
    <dbReference type="NCBI Taxonomy" id="1123402"/>
    <lineage>
        <taxon>Bacteria</taxon>
        <taxon>Pseudomonadati</taxon>
        <taxon>Pseudomonadota</taxon>
        <taxon>Gammaproteobacteria</taxon>
        <taxon>Enterobacterales</taxon>
        <taxon>Thorselliaceae</taxon>
        <taxon>Thorsellia</taxon>
    </lineage>
</organism>
<dbReference type="AlphaFoldDB" id="A0A1H9ZXU7"/>
<accession>A0A1H9ZXU7</accession>
<dbReference type="RefSeq" id="WP_093317923.1">
    <property type="nucleotide sequence ID" value="NZ_FOHV01000004.1"/>
</dbReference>
<feature type="chain" id="PRO_5017486687" evidence="1">
    <location>
        <begin position="24"/>
        <end position="175"/>
    </location>
</feature>
<evidence type="ECO:0000313" key="3">
    <source>
        <dbReference type="Proteomes" id="UP000242642"/>
    </source>
</evidence>
<sequence>MKLTQISKLMIALTLSSSFFVFAEEKVVETKAAETTETNKEATNKIDPSITLVEGPSAHLTFHMGLSAEGQNFIGGSIANHGKVSVHGGYIVVLPIDEKCNPLEPITQTFSKVPSGEIIPFRVPINASLSGYRLIGFNAYDDMGFPLPAVDDTLEIISERIPGERKACEEKRTAS</sequence>
<keyword evidence="3" id="KW-1185">Reference proteome</keyword>
<evidence type="ECO:0000256" key="1">
    <source>
        <dbReference type="SAM" id="SignalP"/>
    </source>
</evidence>
<evidence type="ECO:0000313" key="2">
    <source>
        <dbReference type="EMBL" id="SES86586.1"/>
    </source>
</evidence>
<proteinExistence type="predicted"/>
<dbReference type="Proteomes" id="UP000242642">
    <property type="component" value="Unassembled WGS sequence"/>
</dbReference>
<feature type="signal peptide" evidence="1">
    <location>
        <begin position="1"/>
        <end position="23"/>
    </location>
</feature>